<gene>
    <name evidence="3" type="ORF">LBU54_08000</name>
</gene>
<dbReference type="Proteomes" id="UP001198901">
    <property type="component" value="Unassembled WGS sequence"/>
</dbReference>
<comment type="caution">
    <text evidence="3">The sequence shown here is derived from an EMBL/GenBank/DDBJ whole genome shotgun (WGS) entry which is preliminary data.</text>
</comment>
<keyword evidence="4" id="KW-1185">Reference proteome</keyword>
<evidence type="ECO:0000256" key="1">
    <source>
        <dbReference type="ARBA" id="ARBA00003670"/>
    </source>
</evidence>
<evidence type="ECO:0000313" key="4">
    <source>
        <dbReference type="Proteomes" id="UP001198901"/>
    </source>
</evidence>
<dbReference type="RefSeq" id="WP_224528113.1">
    <property type="nucleotide sequence ID" value="NZ_JAIUJR010000004.1"/>
</dbReference>
<dbReference type="EMBL" id="JAIUJR010000004">
    <property type="protein sequence ID" value="MCA0132524.1"/>
    <property type="molecule type" value="Genomic_DNA"/>
</dbReference>
<dbReference type="InterPro" id="IPR015813">
    <property type="entry name" value="Pyrv/PenolPyrv_kinase-like_dom"/>
</dbReference>
<accession>A0ABS7XST2</accession>
<sequence>MHIEPKLIRFNQNVLSKYQIYNSIFMTLPFDTLSKTVVLLPLFYETCKNGFENQEDPTAIVDTFFKKYQARRSPKSQINLLFRFIQYIERQVVLFDAVEDAAFPIVNNMEGIGSLRSLKENAKAENKIELLREYLEAFKVRIVLTAHPTQFYPGTVLGIITDLAEAIKVDNLTEIRSLLGQLGKTPFFKDKKPTPYDEAVNLIWYLKNVFYHSFGGIYDYVQTNIFDDKEIENSIVNIGFWPGGDRDGNPFVTPQITLDVARKLKESIIKNYIKDVKYLRRRLTFKGIRERIIDLNHRLHNTLLHKDHSTRITIDEFRNELYEIRDILINEHQSLFVDKVTMLINRTTLFGYHFASLDIRQDSRVHDGMFRALVKELIDNDTDLFPENFFDLSLEQQLKHLSEIKGTIRDDIIFKDEMAINIVETIRAMKTIQEKNGEIACNRYIISNNQTTLNVLQLFAMLKMVAFGDKLTADVVPLFETVTDLEASPAVMEELYSNSNYRNHLKERGNRQTIMLGFSDGTKDGGYLMANWAIFKAKERLTALSRAYKIDVVFFDGRGGPPARGGGKTHQFYASLGPTIEDKEIQLTIQGQTISSNFGTIDSSRYNMEQLISSGISNRLNDKNLEMDVEDKKVMDDLANLSYQTYSDFKNHPKFLPYLERMSTLKFYAKTNIGSRPSKRGKSDSLVFADLRAIPFVGSWSQLKQNVPGFYGVGAALKHYEEKGEFEKVQHLYQESRFFKALIANSMMSLSKSFFNLTRYMADDDEFGDFWKLIYDEYTTTKRLILKLTGSKALMEDEPVSKASIDVRESIVLPLLTIQQYALKKIQELEKDKIKNEEQIRVFEKMVTRSLFGNINASRNSA</sequence>
<dbReference type="PRINTS" id="PR00150">
    <property type="entry name" value="PEPCARBXLASE"/>
</dbReference>
<dbReference type="PANTHER" id="PTHR30523:SF6">
    <property type="entry name" value="PHOSPHOENOLPYRUVATE CARBOXYLASE"/>
    <property type="match status" value="1"/>
</dbReference>
<dbReference type="Pfam" id="PF00311">
    <property type="entry name" value="PEPcase"/>
    <property type="match status" value="1"/>
</dbReference>
<name>A0ABS7XST2_9FLAO</name>
<organism evidence="3 4">
    <name type="scientific">Winogradskyella alexanderae</name>
    <dbReference type="NCBI Taxonomy" id="2877123"/>
    <lineage>
        <taxon>Bacteria</taxon>
        <taxon>Pseudomonadati</taxon>
        <taxon>Bacteroidota</taxon>
        <taxon>Flavobacteriia</taxon>
        <taxon>Flavobacteriales</taxon>
        <taxon>Flavobacteriaceae</taxon>
        <taxon>Winogradskyella</taxon>
    </lineage>
</organism>
<comment type="function">
    <text evidence="1">Forms oxaloacetate, a four-carbon dicarboxylic acid source for the tricarboxylic acid cycle.</text>
</comment>
<dbReference type="SUPFAM" id="SSF51621">
    <property type="entry name" value="Phosphoenolpyruvate/pyruvate domain"/>
    <property type="match status" value="1"/>
</dbReference>
<evidence type="ECO:0000256" key="2">
    <source>
        <dbReference type="ARBA" id="ARBA00022419"/>
    </source>
</evidence>
<dbReference type="PANTHER" id="PTHR30523">
    <property type="entry name" value="PHOSPHOENOLPYRUVATE CARBOXYLASE"/>
    <property type="match status" value="1"/>
</dbReference>
<evidence type="ECO:0000313" key="3">
    <source>
        <dbReference type="EMBL" id="MCA0132524.1"/>
    </source>
</evidence>
<proteinExistence type="predicted"/>
<dbReference type="GO" id="GO:0008964">
    <property type="term" value="F:phosphoenolpyruvate carboxylase activity"/>
    <property type="evidence" value="ECO:0007669"/>
    <property type="project" value="UniProtKB-EC"/>
</dbReference>
<reference evidence="4" key="1">
    <citation type="submission" date="2023-07" db="EMBL/GenBank/DDBJ databases">
        <authorList>
            <person name="Yue Y."/>
        </authorList>
    </citation>
    <scope>NUCLEOTIDE SEQUENCE [LARGE SCALE GENOMIC DNA]</scope>
    <source>
        <strain evidence="4">D23</strain>
    </source>
</reference>
<protein>
    <recommendedName>
        <fullName evidence="2">Phosphoenolpyruvate carboxylase</fullName>
    </recommendedName>
</protein>
<dbReference type="InterPro" id="IPR021135">
    <property type="entry name" value="PEP_COase"/>
</dbReference>
<keyword evidence="3" id="KW-0456">Lyase</keyword>